<dbReference type="SMART" id="SM00220">
    <property type="entry name" value="S_TKc"/>
    <property type="match status" value="1"/>
</dbReference>
<dbReference type="PANTHER" id="PTHR24346:SF79">
    <property type="entry name" value="PROTEIN KINASE DOMAIN-CONTAINING PROTEIN"/>
    <property type="match status" value="1"/>
</dbReference>
<dbReference type="PROSITE" id="PS50011">
    <property type="entry name" value="PROTEIN_KINASE_DOM"/>
    <property type="match status" value="1"/>
</dbReference>
<evidence type="ECO:0000256" key="1">
    <source>
        <dbReference type="ARBA" id="ARBA00022741"/>
    </source>
</evidence>
<dbReference type="InterPro" id="IPR011009">
    <property type="entry name" value="Kinase-like_dom_sf"/>
</dbReference>
<dbReference type="Gene3D" id="1.10.510.10">
    <property type="entry name" value="Transferase(Phosphotransferase) domain 1"/>
    <property type="match status" value="1"/>
</dbReference>
<keyword evidence="4" id="KW-0723">Serine/threonine-protein kinase</keyword>
<sequence>FKFSRTLGEGAFAKVKLATHVESQIRVAVKIIDKAAIKEDYIRNNLHREGNLLKILAHKHIVNLFQIIETENQYCLVTELAERGEILEYIVAHGPLNEKEARKYIRQMISAVDFMHQSKVVHRDLKAENLLLDHDLNLKIVDLGLGNSIADKDFLRTQCGSPAYSAPELLGGKKYNEKVDIWSIGVNLYAMLTGKLPFPSHNVTTLHALILDQAYDVPDHFSPELVDLLSRILTAKPKDRICMSDLRAHPWIIAGACFFLRDALARVCLGLACFLLLPPLLFCFLDISVVHWRYEAVSIPMSSDFFHILL</sequence>
<dbReference type="FunFam" id="3.30.200.20:FF:000042">
    <property type="entry name" value="Aurora kinase A"/>
    <property type="match status" value="1"/>
</dbReference>
<evidence type="ECO:0000256" key="5">
    <source>
        <dbReference type="SAM" id="Phobius"/>
    </source>
</evidence>
<evidence type="ECO:0000313" key="7">
    <source>
        <dbReference type="EMBL" id="EDQ91153.1"/>
    </source>
</evidence>
<dbReference type="GO" id="GO:0004674">
    <property type="term" value="F:protein serine/threonine kinase activity"/>
    <property type="evidence" value="ECO:0000318"/>
    <property type="project" value="GO_Central"/>
</dbReference>
<feature type="transmembrane region" description="Helical" evidence="5">
    <location>
        <begin position="263"/>
        <end position="285"/>
    </location>
</feature>
<keyword evidence="5" id="KW-0472">Membrane</keyword>
<dbReference type="InterPro" id="IPR008271">
    <property type="entry name" value="Ser/Thr_kinase_AS"/>
</dbReference>
<dbReference type="STRING" id="81824.A9USZ3"/>
<accession>A9USZ3</accession>
<feature type="binding site" evidence="3">
    <location>
        <position position="38"/>
    </location>
    <ligand>
        <name>ATP</name>
        <dbReference type="ChEBI" id="CHEBI:30616"/>
    </ligand>
</feature>
<dbReference type="GeneID" id="5888856"/>
<keyword evidence="1 3" id="KW-0547">Nucleotide-binding</keyword>
<keyword evidence="8" id="KW-1185">Reference proteome</keyword>
<evidence type="ECO:0000259" key="6">
    <source>
        <dbReference type="PROSITE" id="PS50011"/>
    </source>
</evidence>
<dbReference type="AlphaFoldDB" id="A9USZ3"/>
<dbReference type="InterPro" id="IPR017441">
    <property type="entry name" value="Protein_kinase_ATP_BS"/>
</dbReference>
<evidence type="ECO:0000256" key="4">
    <source>
        <dbReference type="RuleBase" id="RU000304"/>
    </source>
</evidence>
<dbReference type="Pfam" id="PF00069">
    <property type="entry name" value="Pkinase"/>
    <property type="match status" value="1"/>
</dbReference>
<dbReference type="PROSITE" id="PS00107">
    <property type="entry name" value="PROTEIN_KINASE_ATP"/>
    <property type="match status" value="1"/>
</dbReference>
<gene>
    <name evidence="7" type="ORF">MONBRDRAFT_14904</name>
</gene>
<reference evidence="7 8" key="1">
    <citation type="journal article" date="2008" name="Nature">
        <title>The genome of the choanoflagellate Monosiga brevicollis and the origin of metazoans.</title>
        <authorList>
            <consortium name="JGI Sequencing"/>
            <person name="King N."/>
            <person name="Westbrook M.J."/>
            <person name="Young S.L."/>
            <person name="Kuo A."/>
            <person name="Abedin M."/>
            <person name="Chapman J."/>
            <person name="Fairclough S."/>
            <person name="Hellsten U."/>
            <person name="Isogai Y."/>
            <person name="Letunic I."/>
            <person name="Marr M."/>
            <person name="Pincus D."/>
            <person name="Putnam N."/>
            <person name="Rokas A."/>
            <person name="Wright K.J."/>
            <person name="Zuzow R."/>
            <person name="Dirks W."/>
            <person name="Good M."/>
            <person name="Goodstein D."/>
            <person name="Lemons D."/>
            <person name="Li W."/>
            <person name="Lyons J.B."/>
            <person name="Morris A."/>
            <person name="Nichols S."/>
            <person name="Richter D.J."/>
            <person name="Salamov A."/>
            <person name="Bork P."/>
            <person name="Lim W.A."/>
            <person name="Manning G."/>
            <person name="Miller W.T."/>
            <person name="McGinnis W."/>
            <person name="Shapiro H."/>
            <person name="Tjian R."/>
            <person name="Grigoriev I.V."/>
            <person name="Rokhsar D."/>
        </authorList>
    </citation>
    <scope>NUCLEOTIDE SEQUENCE [LARGE SCALE GENOMIC DNA]</scope>
    <source>
        <strain evidence="8">MX1 / ATCC 50154</strain>
    </source>
</reference>
<dbReference type="OMA" id="PWITSGC"/>
<keyword evidence="2 3" id="KW-0067">ATP-binding</keyword>
<evidence type="ECO:0000256" key="2">
    <source>
        <dbReference type="ARBA" id="ARBA00022840"/>
    </source>
</evidence>
<dbReference type="GO" id="GO:0005524">
    <property type="term" value="F:ATP binding"/>
    <property type="evidence" value="ECO:0007669"/>
    <property type="project" value="UniProtKB-UniRule"/>
</dbReference>
<comment type="similarity">
    <text evidence="4">Belongs to the protein kinase superfamily.</text>
</comment>
<dbReference type="FunFam" id="1.10.510.10:FF:002170">
    <property type="entry name" value="Probable serine/threonine-protein kinase MARK-A"/>
    <property type="match status" value="1"/>
</dbReference>
<feature type="domain" description="Protein kinase" evidence="6">
    <location>
        <begin position="1"/>
        <end position="252"/>
    </location>
</feature>
<dbReference type="CDD" id="cd14003">
    <property type="entry name" value="STKc_AMPK-like"/>
    <property type="match status" value="1"/>
</dbReference>
<dbReference type="PROSITE" id="PS00108">
    <property type="entry name" value="PROTEIN_KINASE_ST"/>
    <property type="match status" value="1"/>
</dbReference>
<protein>
    <recommendedName>
        <fullName evidence="6">Protein kinase domain-containing protein</fullName>
    </recommendedName>
</protein>
<keyword evidence="4" id="KW-0418">Kinase</keyword>
<dbReference type="PANTHER" id="PTHR24346">
    <property type="entry name" value="MAP/MICROTUBULE AFFINITY-REGULATING KINASE"/>
    <property type="match status" value="1"/>
</dbReference>
<dbReference type="InterPro" id="IPR000719">
    <property type="entry name" value="Prot_kinase_dom"/>
</dbReference>
<dbReference type="GO" id="GO:0005737">
    <property type="term" value="C:cytoplasm"/>
    <property type="evidence" value="ECO:0000318"/>
    <property type="project" value="GO_Central"/>
</dbReference>
<evidence type="ECO:0000313" key="8">
    <source>
        <dbReference type="Proteomes" id="UP000001357"/>
    </source>
</evidence>
<keyword evidence="5" id="KW-0812">Transmembrane</keyword>
<organism evidence="7 8">
    <name type="scientific">Monosiga brevicollis</name>
    <name type="common">Choanoflagellate</name>
    <dbReference type="NCBI Taxonomy" id="81824"/>
    <lineage>
        <taxon>Eukaryota</taxon>
        <taxon>Choanoflagellata</taxon>
        <taxon>Craspedida</taxon>
        <taxon>Salpingoecidae</taxon>
        <taxon>Monosiga</taxon>
    </lineage>
</organism>
<evidence type="ECO:0000256" key="3">
    <source>
        <dbReference type="PROSITE-ProRule" id="PRU10141"/>
    </source>
</evidence>
<keyword evidence="4" id="KW-0808">Transferase</keyword>
<dbReference type="KEGG" id="mbr:MONBRDRAFT_14904"/>
<dbReference type="SUPFAM" id="SSF56112">
    <property type="entry name" value="Protein kinase-like (PK-like)"/>
    <property type="match status" value="1"/>
</dbReference>
<dbReference type="RefSeq" id="XP_001743575.1">
    <property type="nucleotide sequence ID" value="XM_001743523.1"/>
</dbReference>
<dbReference type="InParanoid" id="A9USZ3"/>
<feature type="non-terminal residue" evidence="7">
    <location>
        <position position="1"/>
    </location>
</feature>
<keyword evidence="5" id="KW-1133">Transmembrane helix</keyword>
<dbReference type="Proteomes" id="UP000001357">
    <property type="component" value="Unassembled WGS sequence"/>
</dbReference>
<dbReference type="EMBL" id="CH991545">
    <property type="protein sequence ID" value="EDQ91153.1"/>
    <property type="molecule type" value="Genomic_DNA"/>
</dbReference>
<name>A9USZ3_MONBE</name>
<dbReference type="eggNOG" id="KOG0583">
    <property type="taxonomic scope" value="Eukaryota"/>
</dbReference>
<dbReference type="GO" id="GO:0035556">
    <property type="term" value="P:intracellular signal transduction"/>
    <property type="evidence" value="ECO:0000318"/>
    <property type="project" value="GO_Central"/>
</dbReference>
<proteinExistence type="inferred from homology"/>